<accession>A0A2S0RC27</accession>
<dbReference type="EMBL" id="CP028811">
    <property type="protein sequence ID" value="AWA29089.1"/>
    <property type="molecule type" value="Genomic_DNA"/>
</dbReference>
<organism evidence="3 4">
    <name type="scientific">Flavobacterium magnum</name>
    <dbReference type="NCBI Taxonomy" id="2162713"/>
    <lineage>
        <taxon>Bacteria</taxon>
        <taxon>Pseudomonadati</taxon>
        <taxon>Bacteroidota</taxon>
        <taxon>Flavobacteriia</taxon>
        <taxon>Flavobacteriales</taxon>
        <taxon>Flavobacteriaceae</taxon>
        <taxon>Flavobacterium</taxon>
    </lineage>
</organism>
<name>A0A2S0RC27_9FLAO</name>
<dbReference type="Pfam" id="PF18942">
    <property type="entry name" value="DUF5689"/>
    <property type="match status" value="1"/>
</dbReference>
<dbReference type="InterPro" id="IPR043744">
    <property type="entry name" value="DUF5689"/>
</dbReference>
<evidence type="ECO:0000259" key="1">
    <source>
        <dbReference type="Pfam" id="PF16409"/>
    </source>
</evidence>
<dbReference type="Gene3D" id="2.60.120.200">
    <property type="match status" value="1"/>
</dbReference>
<evidence type="ECO:0000259" key="2">
    <source>
        <dbReference type="Pfam" id="PF18942"/>
    </source>
</evidence>
<dbReference type="OrthoDB" id="1492759at2"/>
<gene>
    <name evidence="3" type="ORF">HYN48_02745</name>
</gene>
<protein>
    <recommendedName>
        <fullName evidence="5">DUF5689 domain-containing protein</fullName>
    </recommendedName>
</protein>
<keyword evidence="4" id="KW-1185">Reference proteome</keyword>
<feature type="domain" description="DUF5689" evidence="2">
    <location>
        <begin position="53"/>
        <end position="271"/>
    </location>
</feature>
<dbReference type="Proteomes" id="UP000244193">
    <property type="component" value="Chromosome"/>
</dbReference>
<evidence type="ECO:0000313" key="3">
    <source>
        <dbReference type="EMBL" id="AWA29089.1"/>
    </source>
</evidence>
<evidence type="ECO:0008006" key="5">
    <source>
        <dbReference type="Google" id="ProtNLM"/>
    </source>
</evidence>
<dbReference type="NCBIfam" id="NF038128">
    <property type="entry name" value="choice_anch_J"/>
    <property type="match status" value="1"/>
</dbReference>
<sequence>MKTTILKSVLFVTLAAGFNSCVNDDDYAIPSMDCTETNLVKTKEVSEIPFGTLAQYTANEVIEAYVTSSDEGGNFFKTISFQTLDGSRAFSVPVDASSTFVNLEPGRKVFIKLQNLYTDSPNTAAIGPRIGGVYINASGTASVGRLPESQFKEVVVRSCTVVDEEQLVQRVTIPQLLEGNTYLNKLVELDNVQFADDAINKTYYVEGAANTIGGATNISLTDIQGNSIDFRTSSFANFAGKMVATGNGKVRGVLTKYGTGYQFLARTERDIMLTNPRVKSLLNETFTNSLGNWTTFNVLGAETWAHSPTFGNPGGMAKMSGYNNGNKANEDWLISPAQDLTALTSATLSFDNAFKFDGNPIVVLISKDYNGVGNPTDTSNGTWTTLSGATLSTGNYAYANSGNLNISAFTGSGAEKVYVAFKYTSTTAAASTWEIDNVKILPAN</sequence>
<evidence type="ECO:0000313" key="4">
    <source>
        <dbReference type="Proteomes" id="UP000244193"/>
    </source>
</evidence>
<dbReference type="InterPro" id="IPR032185">
    <property type="entry name" value="DUF5017"/>
</dbReference>
<dbReference type="KEGG" id="fmg:HYN48_02745"/>
<reference evidence="3 4" key="1">
    <citation type="submission" date="2018-04" db="EMBL/GenBank/DDBJ databases">
        <title>Genome sequencing of Flavobacterium sp. HYN0048.</title>
        <authorList>
            <person name="Yi H."/>
            <person name="Baek C."/>
        </authorList>
    </citation>
    <scope>NUCLEOTIDE SEQUENCE [LARGE SCALE GENOMIC DNA]</scope>
    <source>
        <strain evidence="3 4">HYN0048</strain>
    </source>
</reference>
<proteinExistence type="predicted"/>
<dbReference type="Pfam" id="PF16409">
    <property type="entry name" value="DUF5017"/>
    <property type="match status" value="1"/>
</dbReference>
<dbReference type="AlphaFoldDB" id="A0A2S0RC27"/>
<dbReference type="RefSeq" id="WP_108369675.1">
    <property type="nucleotide sequence ID" value="NZ_CP028811.1"/>
</dbReference>
<feature type="domain" description="DUF5017" evidence="1">
    <location>
        <begin position="345"/>
        <end position="437"/>
    </location>
</feature>